<proteinExistence type="predicted"/>
<dbReference type="AlphaFoldDB" id="A0A813EGB4"/>
<protein>
    <submittedName>
        <fullName evidence="1">Uncharacterized protein</fullName>
    </submittedName>
</protein>
<gene>
    <name evidence="1" type="ORF">PGLA1383_LOCUS16385</name>
</gene>
<reference evidence="1" key="1">
    <citation type="submission" date="2021-02" db="EMBL/GenBank/DDBJ databases">
        <authorList>
            <person name="Dougan E. K."/>
            <person name="Rhodes N."/>
            <person name="Thang M."/>
            <person name="Chan C."/>
        </authorList>
    </citation>
    <scope>NUCLEOTIDE SEQUENCE</scope>
</reference>
<name>A0A813EGB4_POLGL</name>
<dbReference type="Proteomes" id="UP000654075">
    <property type="component" value="Unassembled WGS sequence"/>
</dbReference>
<comment type="caution">
    <text evidence="1">The sequence shown here is derived from an EMBL/GenBank/DDBJ whole genome shotgun (WGS) entry which is preliminary data.</text>
</comment>
<organism evidence="1 2">
    <name type="scientific">Polarella glacialis</name>
    <name type="common">Dinoflagellate</name>
    <dbReference type="NCBI Taxonomy" id="89957"/>
    <lineage>
        <taxon>Eukaryota</taxon>
        <taxon>Sar</taxon>
        <taxon>Alveolata</taxon>
        <taxon>Dinophyceae</taxon>
        <taxon>Suessiales</taxon>
        <taxon>Suessiaceae</taxon>
        <taxon>Polarella</taxon>
    </lineage>
</organism>
<dbReference type="EMBL" id="CAJNNV010009928">
    <property type="protein sequence ID" value="CAE8597967.1"/>
    <property type="molecule type" value="Genomic_DNA"/>
</dbReference>
<evidence type="ECO:0000313" key="1">
    <source>
        <dbReference type="EMBL" id="CAE8597967.1"/>
    </source>
</evidence>
<accession>A0A813EGB4</accession>
<keyword evidence="2" id="KW-1185">Reference proteome</keyword>
<evidence type="ECO:0000313" key="2">
    <source>
        <dbReference type="Proteomes" id="UP000654075"/>
    </source>
</evidence>
<sequence length="201" mass="21638">MCGLLCESWSNYFAGMLFAQLGDELPENLKSWLGWRYISDLCLGLAFVVVAASPGQLPCVAVAASPGQDAPRWSNIAPYGDFFLAPIFGLRALSCSLTEGNLATAADKSEYLQRGYLDTLLSSHLLVEAAQCSFGAYILQRPVGESIKVVVKSFEGDPAVSLPASFWVMHQVSCWIAGVALTKFVEAPIARVISLQLTARA</sequence>